<evidence type="ECO:0000313" key="2">
    <source>
        <dbReference type="EMBL" id="KAH7050248.1"/>
    </source>
</evidence>
<feature type="region of interest" description="Disordered" evidence="1">
    <location>
        <begin position="1"/>
        <end position="123"/>
    </location>
</feature>
<dbReference type="EMBL" id="JAGTJR010000013">
    <property type="protein sequence ID" value="KAH7050248.1"/>
    <property type="molecule type" value="Genomic_DNA"/>
</dbReference>
<reference evidence="2 3" key="1">
    <citation type="journal article" date="2021" name="Nat. Commun.">
        <title>Genetic determinants of endophytism in the Arabidopsis root mycobiome.</title>
        <authorList>
            <person name="Mesny F."/>
            <person name="Miyauchi S."/>
            <person name="Thiergart T."/>
            <person name="Pickel B."/>
            <person name="Atanasova L."/>
            <person name="Karlsson M."/>
            <person name="Huettel B."/>
            <person name="Barry K.W."/>
            <person name="Haridas S."/>
            <person name="Chen C."/>
            <person name="Bauer D."/>
            <person name="Andreopoulos W."/>
            <person name="Pangilinan J."/>
            <person name="LaButti K."/>
            <person name="Riley R."/>
            <person name="Lipzen A."/>
            <person name="Clum A."/>
            <person name="Drula E."/>
            <person name="Henrissat B."/>
            <person name="Kohler A."/>
            <person name="Grigoriev I.V."/>
            <person name="Martin F.M."/>
            <person name="Hacquard S."/>
        </authorList>
    </citation>
    <scope>NUCLEOTIDE SEQUENCE [LARGE SCALE GENOMIC DNA]</scope>
    <source>
        <strain evidence="2 3">MPI-SDFR-AT-0080</strain>
    </source>
</reference>
<keyword evidence="3" id="KW-1185">Reference proteome</keyword>
<accession>A0ABQ8GAY3</accession>
<feature type="compositionally biased region" description="Polar residues" evidence="1">
    <location>
        <begin position="67"/>
        <end position="78"/>
    </location>
</feature>
<proteinExistence type="predicted"/>
<protein>
    <submittedName>
        <fullName evidence="2">Uncharacterized protein</fullName>
    </submittedName>
</protein>
<dbReference type="Proteomes" id="UP000774617">
    <property type="component" value="Unassembled WGS sequence"/>
</dbReference>
<evidence type="ECO:0000313" key="3">
    <source>
        <dbReference type="Proteomes" id="UP000774617"/>
    </source>
</evidence>
<feature type="compositionally biased region" description="Basic and acidic residues" evidence="1">
    <location>
        <begin position="109"/>
        <end position="123"/>
    </location>
</feature>
<evidence type="ECO:0000256" key="1">
    <source>
        <dbReference type="SAM" id="MobiDB-lite"/>
    </source>
</evidence>
<sequence length="123" mass="13063">MWPGVPNNDKLRSTMLTTPSPITGVDSANPKTVEERKSELPLPEQPPTSSDWQSADARTVNVGSGGVSSDISHGNGSETLREPATNDQNINVGRTAKDGLSGLPNDAATLEKRGHSNTEETRK</sequence>
<name>A0ABQ8GAY3_9PEZI</name>
<organism evidence="2 3">
    <name type="scientific">Macrophomina phaseolina</name>
    <dbReference type="NCBI Taxonomy" id="35725"/>
    <lineage>
        <taxon>Eukaryota</taxon>
        <taxon>Fungi</taxon>
        <taxon>Dikarya</taxon>
        <taxon>Ascomycota</taxon>
        <taxon>Pezizomycotina</taxon>
        <taxon>Dothideomycetes</taxon>
        <taxon>Dothideomycetes incertae sedis</taxon>
        <taxon>Botryosphaeriales</taxon>
        <taxon>Botryosphaeriaceae</taxon>
        <taxon>Macrophomina</taxon>
    </lineage>
</organism>
<gene>
    <name evidence="2" type="ORF">B0J12DRAFT_663662</name>
</gene>
<comment type="caution">
    <text evidence="2">The sequence shown here is derived from an EMBL/GenBank/DDBJ whole genome shotgun (WGS) entry which is preliminary data.</text>
</comment>